<keyword evidence="3" id="KW-0282">Flagellum</keyword>
<keyword evidence="3" id="KW-0969">Cilium</keyword>
<protein>
    <submittedName>
        <fullName evidence="3">Flagellar basal body P-ring biosynthesis protein FlgA</fullName>
    </submittedName>
</protein>
<dbReference type="EMBL" id="BSNS01000024">
    <property type="protein sequence ID" value="GLQ57328.1"/>
    <property type="molecule type" value="Genomic_DNA"/>
</dbReference>
<feature type="signal peptide" evidence="1">
    <location>
        <begin position="1"/>
        <end position="21"/>
    </location>
</feature>
<dbReference type="InterPro" id="IPR039246">
    <property type="entry name" value="Flagellar_FlgA"/>
</dbReference>
<feature type="domain" description="Flagella basal body P-ring formation protein FlgA SAF" evidence="2">
    <location>
        <begin position="183"/>
        <end position="304"/>
    </location>
</feature>
<evidence type="ECO:0000256" key="1">
    <source>
        <dbReference type="SAM" id="SignalP"/>
    </source>
</evidence>
<dbReference type="PANTHER" id="PTHR36307">
    <property type="entry name" value="FLAGELLA BASAL BODY P-RING FORMATION PROTEIN FLGA"/>
    <property type="match status" value="1"/>
</dbReference>
<sequence>MITRSLLCVGVAALMTGAALAEPALKADITVADAIVTAGDMFEGAGALADKPLFRAPRPGTVGTVALNDVAAAAARIGLTDYSTAGLTDVRVARAGVTVGSADFIGLIQSDLAARGVLSDGMSVAVTFSRDLAPLVAAATPEPVRLLALRHVPGRSAFSARFAVAGVDKPIEVAGTAELMIEMPHLAGSLPEGAVLGPDDIEMRPVPLRQADAMGYSSPNLLVGKALKRQSRQGMVLGPSDVAEPQVVGRNDMVTIYYRSGPMTLTVRGQALNAAAQGEPVEVLNLMSRRVIATTAIAAGAVEVTSGAIDLAGL</sequence>
<keyword evidence="4" id="KW-1185">Reference proteome</keyword>
<organism evidence="3 4">
    <name type="scientific">Devosia nitrariae</name>
    <dbReference type="NCBI Taxonomy" id="2071872"/>
    <lineage>
        <taxon>Bacteria</taxon>
        <taxon>Pseudomonadati</taxon>
        <taxon>Pseudomonadota</taxon>
        <taxon>Alphaproteobacteria</taxon>
        <taxon>Hyphomicrobiales</taxon>
        <taxon>Devosiaceae</taxon>
        <taxon>Devosia</taxon>
    </lineage>
</organism>
<feature type="chain" id="PRO_5045120217" evidence="1">
    <location>
        <begin position="22"/>
        <end position="314"/>
    </location>
</feature>
<keyword evidence="3" id="KW-0966">Cell projection</keyword>
<evidence type="ECO:0000259" key="2">
    <source>
        <dbReference type="Pfam" id="PF13144"/>
    </source>
</evidence>
<dbReference type="Proteomes" id="UP001156691">
    <property type="component" value="Unassembled WGS sequence"/>
</dbReference>
<reference evidence="4" key="1">
    <citation type="journal article" date="2019" name="Int. J. Syst. Evol. Microbiol.">
        <title>The Global Catalogue of Microorganisms (GCM) 10K type strain sequencing project: providing services to taxonomists for standard genome sequencing and annotation.</title>
        <authorList>
            <consortium name="The Broad Institute Genomics Platform"/>
            <consortium name="The Broad Institute Genome Sequencing Center for Infectious Disease"/>
            <person name="Wu L."/>
            <person name="Ma J."/>
        </authorList>
    </citation>
    <scope>NUCLEOTIDE SEQUENCE [LARGE SCALE GENOMIC DNA]</scope>
    <source>
        <strain evidence="4">NBRC 112416</strain>
    </source>
</reference>
<keyword evidence="1" id="KW-0732">Signal</keyword>
<comment type="caution">
    <text evidence="3">The sequence shown here is derived from an EMBL/GenBank/DDBJ whole genome shotgun (WGS) entry which is preliminary data.</text>
</comment>
<dbReference type="PANTHER" id="PTHR36307:SF1">
    <property type="entry name" value="FLAGELLA BASAL BODY P-RING FORMATION PROTEIN FLGA"/>
    <property type="match status" value="1"/>
</dbReference>
<accession>A0ABQ5WB57</accession>
<dbReference type="InterPro" id="IPR017585">
    <property type="entry name" value="SAF_FlgA"/>
</dbReference>
<name>A0ABQ5WB57_9HYPH</name>
<proteinExistence type="predicted"/>
<dbReference type="Pfam" id="PF13144">
    <property type="entry name" value="ChapFlgA"/>
    <property type="match status" value="1"/>
</dbReference>
<gene>
    <name evidence="3" type="primary">flgA</name>
    <name evidence="3" type="ORF">GCM10010862_45870</name>
</gene>
<evidence type="ECO:0000313" key="4">
    <source>
        <dbReference type="Proteomes" id="UP001156691"/>
    </source>
</evidence>
<dbReference type="RefSeq" id="WP_284342723.1">
    <property type="nucleotide sequence ID" value="NZ_BSNS01000024.1"/>
</dbReference>
<dbReference type="CDD" id="cd11614">
    <property type="entry name" value="SAF_CpaB_FlgA_like"/>
    <property type="match status" value="1"/>
</dbReference>
<dbReference type="Gene3D" id="2.30.30.760">
    <property type="match status" value="1"/>
</dbReference>
<dbReference type="NCBIfam" id="TIGR03170">
    <property type="entry name" value="flgA_cterm"/>
    <property type="match status" value="1"/>
</dbReference>
<evidence type="ECO:0000313" key="3">
    <source>
        <dbReference type="EMBL" id="GLQ57328.1"/>
    </source>
</evidence>